<organism evidence="5 6">
    <name type="scientific">Dyella monticola</name>
    <dbReference type="NCBI Taxonomy" id="1927958"/>
    <lineage>
        <taxon>Bacteria</taxon>
        <taxon>Pseudomonadati</taxon>
        <taxon>Pseudomonadota</taxon>
        <taxon>Gammaproteobacteria</taxon>
        <taxon>Lysobacterales</taxon>
        <taxon>Rhodanobacteraceae</taxon>
        <taxon>Dyella</taxon>
    </lineage>
</organism>
<dbReference type="SMART" id="SM00387">
    <property type="entry name" value="HATPase_c"/>
    <property type="match status" value="1"/>
</dbReference>
<protein>
    <recommendedName>
        <fullName evidence="4">Histidine kinase/HSP90-like ATPase domain-containing protein</fullName>
    </recommendedName>
</protein>
<dbReference type="SUPFAM" id="SSF55874">
    <property type="entry name" value="ATPase domain of HSP90 chaperone/DNA topoisomerase II/histidine kinase"/>
    <property type="match status" value="1"/>
</dbReference>
<keyword evidence="2" id="KW-0418">Kinase</keyword>
<dbReference type="PANTHER" id="PTHR24421">
    <property type="entry name" value="NITRATE/NITRITE SENSOR PROTEIN NARX-RELATED"/>
    <property type="match status" value="1"/>
</dbReference>
<keyword evidence="3" id="KW-0902">Two-component regulatory system</keyword>
<keyword evidence="1" id="KW-0808">Transferase</keyword>
<evidence type="ECO:0000313" key="5">
    <source>
        <dbReference type="EMBL" id="RDS80907.1"/>
    </source>
</evidence>
<dbReference type="InterPro" id="IPR003594">
    <property type="entry name" value="HATPase_dom"/>
</dbReference>
<proteinExistence type="predicted"/>
<keyword evidence="6" id="KW-1185">Reference proteome</keyword>
<evidence type="ECO:0000256" key="2">
    <source>
        <dbReference type="ARBA" id="ARBA00022777"/>
    </source>
</evidence>
<evidence type="ECO:0000256" key="1">
    <source>
        <dbReference type="ARBA" id="ARBA00022679"/>
    </source>
</evidence>
<evidence type="ECO:0000259" key="4">
    <source>
        <dbReference type="SMART" id="SM00387"/>
    </source>
</evidence>
<dbReference type="PANTHER" id="PTHR24421:SF62">
    <property type="entry name" value="SENSORY TRANSDUCTION HISTIDINE KINASE"/>
    <property type="match status" value="1"/>
</dbReference>
<evidence type="ECO:0000256" key="3">
    <source>
        <dbReference type="ARBA" id="ARBA00023012"/>
    </source>
</evidence>
<dbReference type="CDD" id="cd16917">
    <property type="entry name" value="HATPase_UhpB-NarQ-NarX-like"/>
    <property type="match status" value="1"/>
</dbReference>
<dbReference type="Gene3D" id="3.30.565.10">
    <property type="entry name" value="Histidine kinase-like ATPase, C-terminal domain"/>
    <property type="match status" value="1"/>
</dbReference>
<gene>
    <name evidence="5" type="ORF">DWU98_13055</name>
</gene>
<evidence type="ECO:0000313" key="6">
    <source>
        <dbReference type="Proteomes" id="UP000254258"/>
    </source>
</evidence>
<dbReference type="GO" id="GO:0000160">
    <property type="term" value="P:phosphorelay signal transduction system"/>
    <property type="evidence" value="ECO:0007669"/>
    <property type="project" value="UniProtKB-KW"/>
</dbReference>
<name>A0A370WXZ5_9GAMM</name>
<dbReference type="Pfam" id="PF02518">
    <property type="entry name" value="HATPase_c"/>
    <property type="match status" value="1"/>
</dbReference>
<dbReference type="EMBL" id="QRBE01000007">
    <property type="protein sequence ID" value="RDS80907.1"/>
    <property type="molecule type" value="Genomic_DNA"/>
</dbReference>
<accession>A0A370WXZ5</accession>
<reference evidence="5 6" key="1">
    <citation type="submission" date="2018-07" db="EMBL/GenBank/DDBJ databases">
        <title>Dyella monticola sp. nov. and Dyella psychrodurans sp. nov. isolated from monsoon evergreen broad-leaved forest soil of Dinghu Mountain, China.</title>
        <authorList>
            <person name="Gao Z."/>
            <person name="Qiu L."/>
        </authorList>
    </citation>
    <scope>NUCLEOTIDE SEQUENCE [LARGE SCALE GENOMIC DNA]</scope>
    <source>
        <strain evidence="5 6">4G-K06</strain>
    </source>
</reference>
<dbReference type="Proteomes" id="UP000254258">
    <property type="component" value="Unassembled WGS sequence"/>
</dbReference>
<sequence length="170" mass="18609">MSIENALERGEEILVEGRQRLRDLRLGVEVSSALVNRIREFAEQCALDYPAKFGVSSNDGDQIIEPVVGEEAFLIAREALLNAFKHAHANDIRVKVDHGMKGLSICVQDNGQGFKADAKHSSQIANRWGVVGMHERASSIGAELTIKSVEGQGTEVSLWIPAQVAYNGKR</sequence>
<dbReference type="AlphaFoldDB" id="A0A370WXZ5"/>
<dbReference type="InterPro" id="IPR050482">
    <property type="entry name" value="Sensor_HK_TwoCompSys"/>
</dbReference>
<comment type="caution">
    <text evidence="5">The sequence shown here is derived from an EMBL/GenBank/DDBJ whole genome shotgun (WGS) entry which is preliminary data.</text>
</comment>
<dbReference type="InterPro" id="IPR036890">
    <property type="entry name" value="HATPase_C_sf"/>
</dbReference>
<feature type="domain" description="Histidine kinase/HSP90-like ATPase" evidence="4">
    <location>
        <begin position="69"/>
        <end position="164"/>
    </location>
</feature>
<dbReference type="GO" id="GO:0016301">
    <property type="term" value="F:kinase activity"/>
    <property type="evidence" value="ECO:0007669"/>
    <property type="project" value="UniProtKB-KW"/>
</dbReference>